<dbReference type="RefSeq" id="WP_149112254.1">
    <property type="nucleotide sequence ID" value="NZ_CP042425.1"/>
</dbReference>
<keyword evidence="3" id="KW-1185">Reference proteome</keyword>
<dbReference type="Proteomes" id="UP000324974">
    <property type="component" value="Chromosome"/>
</dbReference>
<gene>
    <name evidence="2" type="ORF">PX52LOC_04674</name>
</gene>
<sequence>MWHRWAGRVGRTLFAVAVLNFLAFFAHSQVVGGSAFNGKRVDGRYYVGNKGKYTEVSERQWQTMRAHEVSVFVTHTLGLFAGVALLTYADRGRRR</sequence>
<evidence type="ECO:0000256" key="1">
    <source>
        <dbReference type="SAM" id="Phobius"/>
    </source>
</evidence>
<dbReference type="KEGG" id="lrs:PX52LOC_04674"/>
<keyword evidence="1" id="KW-0472">Membrane</keyword>
<feature type="transmembrane region" description="Helical" evidence="1">
    <location>
        <begin position="69"/>
        <end position="89"/>
    </location>
</feature>
<protein>
    <submittedName>
        <fullName evidence="2">Uncharacterized protein</fullName>
    </submittedName>
</protein>
<evidence type="ECO:0000313" key="3">
    <source>
        <dbReference type="Proteomes" id="UP000324974"/>
    </source>
</evidence>
<keyword evidence="1" id="KW-0812">Transmembrane</keyword>
<evidence type="ECO:0000313" key="2">
    <source>
        <dbReference type="EMBL" id="QEL17676.1"/>
    </source>
</evidence>
<dbReference type="AlphaFoldDB" id="A0A5C1AI47"/>
<name>A0A5C1AI47_9BACT</name>
<organism evidence="2 3">
    <name type="scientific">Limnoglobus roseus</name>
    <dbReference type="NCBI Taxonomy" id="2598579"/>
    <lineage>
        <taxon>Bacteria</taxon>
        <taxon>Pseudomonadati</taxon>
        <taxon>Planctomycetota</taxon>
        <taxon>Planctomycetia</taxon>
        <taxon>Gemmatales</taxon>
        <taxon>Gemmataceae</taxon>
        <taxon>Limnoglobus</taxon>
    </lineage>
</organism>
<reference evidence="3" key="1">
    <citation type="submission" date="2019-08" db="EMBL/GenBank/DDBJ databases">
        <title>Limnoglobus roseus gen. nov., sp. nov., a novel freshwater planctomycete with a giant genome from the family Gemmataceae.</title>
        <authorList>
            <person name="Kulichevskaya I.S."/>
            <person name="Naumoff D.G."/>
            <person name="Miroshnikov K."/>
            <person name="Ivanova A."/>
            <person name="Philippov D.A."/>
            <person name="Hakobyan A."/>
            <person name="Rijpstra I.C."/>
            <person name="Sinninghe Damste J.S."/>
            <person name="Liesack W."/>
            <person name="Dedysh S.N."/>
        </authorList>
    </citation>
    <scope>NUCLEOTIDE SEQUENCE [LARGE SCALE GENOMIC DNA]</scope>
    <source>
        <strain evidence="3">PX52</strain>
    </source>
</reference>
<keyword evidence="1" id="KW-1133">Transmembrane helix</keyword>
<accession>A0A5C1AI47</accession>
<proteinExistence type="predicted"/>
<dbReference type="EMBL" id="CP042425">
    <property type="protein sequence ID" value="QEL17676.1"/>
    <property type="molecule type" value="Genomic_DNA"/>
</dbReference>